<dbReference type="Proteomes" id="UP000095544">
    <property type="component" value="Unassembled WGS sequence"/>
</dbReference>
<dbReference type="EMBL" id="CYZU01000021">
    <property type="protein sequence ID" value="CUO51007.1"/>
    <property type="molecule type" value="Genomic_DNA"/>
</dbReference>
<dbReference type="InterPro" id="IPR045441">
    <property type="entry name" value="DUF6506"/>
</dbReference>
<evidence type="ECO:0000313" key="1">
    <source>
        <dbReference type="EMBL" id="CUO51007.1"/>
    </source>
</evidence>
<evidence type="ECO:0000313" key="2">
    <source>
        <dbReference type="Proteomes" id="UP000095544"/>
    </source>
</evidence>
<protein>
    <submittedName>
        <fullName evidence="1">Uncharacterized protein</fullName>
    </submittedName>
</protein>
<dbReference type="STRING" id="39482.ERS852491_02427"/>
<accession>A0A174FNB2</accession>
<sequence>MRFAFIIMGEDFDSLKDCASIHEGAVQTIGVSSVEEACEVSKKLYEEGIDCIELCGAFGEAGAKSIIDVTENKIPVGYVTHLREQDEIFEKVFSGML</sequence>
<dbReference type="Pfam" id="PF20116">
    <property type="entry name" value="DUF6506"/>
    <property type="match status" value="1"/>
</dbReference>
<dbReference type="AlphaFoldDB" id="A0A174FNB2"/>
<dbReference type="RefSeq" id="WP_055153309.1">
    <property type="nucleotide sequence ID" value="NZ_CYZU01000021.1"/>
</dbReference>
<dbReference type="OrthoDB" id="1551162at2"/>
<name>A0A174FNB2_9FIRM</name>
<organism evidence="1 2">
    <name type="scientific">Faecalicatena contorta</name>
    <dbReference type="NCBI Taxonomy" id="39482"/>
    <lineage>
        <taxon>Bacteria</taxon>
        <taxon>Bacillati</taxon>
        <taxon>Bacillota</taxon>
        <taxon>Clostridia</taxon>
        <taxon>Lachnospirales</taxon>
        <taxon>Lachnospiraceae</taxon>
        <taxon>Faecalicatena</taxon>
    </lineage>
</organism>
<proteinExistence type="predicted"/>
<gene>
    <name evidence="1" type="ORF">ERS852491_02427</name>
</gene>
<reference evidence="1 2" key="1">
    <citation type="submission" date="2015-09" db="EMBL/GenBank/DDBJ databases">
        <authorList>
            <consortium name="Pathogen Informatics"/>
        </authorList>
    </citation>
    <scope>NUCLEOTIDE SEQUENCE [LARGE SCALE GENOMIC DNA]</scope>
    <source>
        <strain evidence="1 2">2789STDY5834876</strain>
    </source>
</reference>